<evidence type="ECO:0000256" key="12">
    <source>
        <dbReference type="SAM" id="Phobius"/>
    </source>
</evidence>
<dbReference type="Pfam" id="PF10149">
    <property type="entry name" value="TM231"/>
    <property type="match status" value="1"/>
</dbReference>
<keyword evidence="5 12" id="KW-0812">Transmembrane</keyword>
<evidence type="ECO:0000256" key="2">
    <source>
        <dbReference type="ARBA" id="ARBA00009082"/>
    </source>
</evidence>
<evidence type="ECO:0000256" key="5">
    <source>
        <dbReference type="ARBA" id="ARBA00022692"/>
    </source>
</evidence>
<dbReference type="EMBL" id="CP111019">
    <property type="protein sequence ID" value="WAR13608.1"/>
    <property type="molecule type" value="Genomic_DNA"/>
</dbReference>
<keyword evidence="6 12" id="KW-1133">Transmembrane helix</keyword>
<protein>
    <recommendedName>
        <fullName evidence="3">Transmembrane protein 231</fullName>
    </recommendedName>
</protein>
<evidence type="ECO:0000256" key="10">
    <source>
        <dbReference type="ARBA" id="ARBA00023273"/>
    </source>
</evidence>
<keyword evidence="8 12" id="KW-0472">Membrane</keyword>
<sequence>MAVFEIFSHPELRRYRTTVCSRASIILIFTLFLTFIPPLFIVYRSYGFWRKTDTYREYPEIHFKHELLMVAELAGEGNYVTYSTYQTYNTLQQARLRIPLITSREEDVNGDGRPDNLLFNLELPLDDTESQFSTLTMEGMVFINHDNPKPGARYDVVGELRFNQKEPLSHTGTDHRYNSSVIDSTSIYAEDFLLPTIFKNYVARNLTTYLNAPYTVWSTGRAAGQPFVLSASIAYPEELFHYTPGFWYLIKWGWVQYVSVLLLFLFVFDRIKIFIYSNQLVNTIVVKPWKQEIKGFPLVIANEE</sequence>
<keyword evidence="4" id="KW-1003">Cell membrane</keyword>
<feature type="transmembrane region" description="Helical" evidence="12">
    <location>
        <begin position="246"/>
        <end position="268"/>
    </location>
</feature>
<evidence type="ECO:0000313" key="13">
    <source>
        <dbReference type="EMBL" id="WAR13608.1"/>
    </source>
</evidence>
<feature type="transmembrane region" description="Helical" evidence="12">
    <location>
        <begin position="23"/>
        <end position="43"/>
    </location>
</feature>
<evidence type="ECO:0000256" key="11">
    <source>
        <dbReference type="ARBA" id="ARBA00024803"/>
    </source>
</evidence>
<evidence type="ECO:0000313" key="14">
    <source>
        <dbReference type="Proteomes" id="UP001164746"/>
    </source>
</evidence>
<dbReference type="Proteomes" id="UP001164746">
    <property type="component" value="Chromosome 8"/>
</dbReference>
<evidence type="ECO:0000256" key="1">
    <source>
        <dbReference type="ARBA" id="ARBA00004272"/>
    </source>
</evidence>
<organism evidence="13 14">
    <name type="scientific">Mya arenaria</name>
    <name type="common">Soft-shell clam</name>
    <dbReference type="NCBI Taxonomy" id="6604"/>
    <lineage>
        <taxon>Eukaryota</taxon>
        <taxon>Metazoa</taxon>
        <taxon>Spiralia</taxon>
        <taxon>Lophotrochozoa</taxon>
        <taxon>Mollusca</taxon>
        <taxon>Bivalvia</taxon>
        <taxon>Autobranchia</taxon>
        <taxon>Heteroconchia</taxon>
        <taxon>Euheterodonta</taxon>
        <taxon>Imparidentia</taxon>
        <taxon>Neoheterodontei</taxon>
        <taxon>Myida</taxon>
        <taxon>Myoidea</taxon>
        <taxon>Myidae</taxon>
        <taxon>Mya</taxon>
    </lineage>
</organism>
<dbReference type="PANTHER" id="PTHR14605:SF1">
    <property type="entry name" value="TRANSMEMBRANE PROTEIN 231"/>
    <property type="match status" value="1"/>
</dbReference>
<comment type="function">
    <text evidence="11">Transmembrane component of the tectonic-like complex, a complex localized at the transition zone of primary cilia and acting as a barrier that prevents diffusion of transmembrane proteins between the cilia and plasma membranes. Required for ciliogenesis and sonic hedgehog/SHH signaling.</text>
</comment>
<keyword evidence="7" id="KW-0969">Cilium</keyword>
<evidence type="ECO:0000256" key="4">
    <source>
        <dbReference type="ARBA" id="ARBA00022475"/>
    </source>
</evidence>
<proteinExistence type="inferred from homology"/>
<keyword evidence="9" id="KW-0325">Glycoprotein</keyword>
<comment type="subcellular location">
    <subcellularLocation>
        <location evidence="1">Cell projection</location>
        <location evidence="1">Cilium membrane</location>
        <topology evidence="1">Multi-pass membrane protein</topology>
    </subcellularLocation>
</comment>
<evidence type="ECO:0000256" key="6">
    <source>
        <dbReference type="ARBA" id="ARBA00022989"/>
    </source>
</evidence>
<evidence type="ECO:0000256" key="3">
    <source>
        <dbReference type="ARBA" id="ARBA00015087"/>
    </source>
</evidence>
<dbReference type="InterPro" id="IPR019306">
    <property type="entry name" value="TMEM231"/>
</dbReference>
<keyword evidence="14" id="KW-1185">Reference proteome</keyword>
<evidence type="ECO:0000256" key="7">
    <source>
        <dbReference type="ARBA" id="ARBA00023069"/>
    </source>
</evidence>
<evidence type="ECO:0000256" key="8">
    <source>
        <dbReference type="ARBA" id="ARBA00023136"/>
    </source>
</evidence>
<name>A0ABY7EUJ7_MYAAR</name>
<gene>
    <name evidence="13" type="ORF">MAR_027788</name>
</gene>
<reference evidence="13" key="1">
    <citation type="submission" date="2022-11" db="EMBL/GenBank/DDBJ databases">
        <title>Centuries of genome instability and evolution in soft-shell clam transmissible cancer (bioRxiv).</title>
        <authorList>
            <person name="Hart S.F.M."/>
            <person name="Yonemitsu M.A."/>
            <person name="Giersch R.M."/>
            <person name="Beal B.F."/>
            <person name="Arriagada G."/>
            <person name="Davis B.W."/>
            <person name="Ostrander E.A."/>
            <person name="Goff S.P."/>
            <person name="Metzger M.J."/>
        </authorList>
    </citation>
    <scope>NUCLEOTIDE SEQUENCE</scope>
    <source>
        <strain evidence="13">MELC-2E11</strain>
        <tissue evidence="13">Siphon/mantle</tissue>
    </source>
</reference>
<evidence type="ECO:0000256" key="9">
    <source>
        <dbReference type="ARBA" id="ARBA00023180"/>
    </source>
</evidence>
<comment type="similarity">
    <text evidence="2">Belongs to the TMEM231 family.</text>
</comment>
<keyword evidence="10" id="KW-0966">Cell projection</keyword>
<accession>A0ABY7EUJ7</accession>
<dbReference type="PANTHER" id="PTHR14605">
    <property type="entry name" value="CHST5 PROTEIN"/>
    <property type="match status" value="1"/>
</dbReference>